<sequence>MSKLSKDPERSRRAKSPKHPNNNLKKIAITAGAVAIIAGSVGVAKRVINPGEIVTSIIDGDTFTIANRQSIRFFGIDAPALEYCFGKEAKEALEKKILGKKVILKSPRTDYYKRVQAYVYLDGEFINEYMAKNGLASDHGFGNSESKIINDANNYARDNKIGIYSEKCSPSKPPKVGCVVKGQVSYHGDGNTYTVPGCANYGQALVERFRGEDWFCTVSEAKSAGFIKKEPNCPK</sequence>
<evidence type="ECO:0000256" key="4">
    <source>
        <dbReference type="SAM" id="MobiDB-lite"/>
    </source>
</evidence>
<accession>A0A0G0LLV8</accession>
<feature type="region of interest" description="Disordered" evidence="4">
    <location>
        <begin position="1"/>
        <end position="22"/>
    </location>
</feature>
<dbReference type="PROSITE" id="PS50830">
    <property type="entry name" value="TNASE_3"/>
    <property type="match status" value="1"/>
</dbReference>
<gene>
    <name evidence="6" type="ORF">UT17_C0003G0050</name>
</gene>
<evidence type="ECO:0000313" key="7">
    <source>
        <dbReference type="Proteomes" id="UP000034774"/>
    </source>
</evidence>
<reference evidence="6 7" key="1">
    <citation type="journal article" date="2015" name="Nature">
        <title>rRNA introns, odd ribosomes, and small enigmatic genomes across a large radiation of phyla.</title>
        <authorList>
            <person name="Brown C.T."/>
            <person name="Hug L.A."/>
            <person name="Thomas B.C."/>
            <person name="Sharon I."/>
            <person name="Castelle C.J."/>
            <person name="Singh A."/>
            <person name="Wilkins M.J."/>
            <person name="Williams K.H."/>
            <person name="Banfield J.F."/>
        </authorList>
    </citation>
    <scope>NUCLEOTIDE SEQUENCE [LARGE SCALE GENOMIC DNA]</scope>
</reference>
<dbReference type="Proteomes" id="UP000034774">
    <property type="component" value="Unassembled WGS sequence"/>
</dbReference>
<feature type="compositionally biased region" description="Basic and acidic residues" evidence="4">
    <location>
        <begin position="1"/>
        <end position="11"/>
    </location>
</feature>
<evidence type="ECO:0000259" key="5">
    <source>
        <dbReference type="PROSITE" id="PS50830"/>
    </source>
</evidence>
<keyword evidence="2" id="KW-0255">Endonuclease</keyword>
<dbReference type="InterPro" id="IPR035437">
    <property type="entry name" value="SNase_OB-fold_sf"/>
</dbReference>
<protein>
    <submittedName>
        <fullName evidence="6">Nuclease-like protein</fullName>
    </submittedName>
</protein>
<dbReference type="PANTHER" id="PTHR12302:SF3">
    <property type="entry name" value="SERINE_THREONINE-PROTEIN KINASE 31"/>
    <property type="match status" value="1"/>
</dbReference>
<dbReference type="SUPFAM" id="SSF50199">
    <property type="entry name" value="Staphylococcal nuclease"/>
    <property type="match status" value="1"/>
</dbReference>
<dbReference type="Pfam" id="PF00565">
    <property type="entry name" value="SNase"/>
    <property type="match status" value="1"/>
</dbReference>
<dbReference type="SMART" id="SM00318">
    <property type="entry name" value="SNc"/>
    <property type="match status" value="1"/>
</dbReference>
<organism evidence="6 7">
    <name type="scientific">Candidatus Woesebacteria bacterium GW2011_GWB1_39_10</name>
    <dbReference type="NCBI Taxonomy" id="1618572"/>
    <lineage>
        <taxon>Bacteria</taxon>
        <taxon>Candidatus Woeseibacteriota</taxon>
    </lineage>
</organism>
<dbReference type="STRING" id="1618572.UT17_C0003G0050"/>
<evidence type="ECO:0000256" key="3">
    <source>
        <dbReference type="ARBA" id="ARBA00022801"/>
    </source>
</evidence>
<evidence type="ECO:0000256" key="1">
    <source>
        <dbReference type="ARBA" id="ARBA00022722"/>
    </source>
</evidence>
<dbReference type="PANTHER" id="PTHR12302">
    <property type="entry name" value="EBNA2 BINDING PROTEIN P100"/>
    <property type="match status" value="1"/>
</dbReference>
<comment type="caution">
    <text evidence="6">The sequence shown here is derived from an EMBL/GenBank/DDBJ whole genome shotgun (WGS) entry which is preliminary data.</text>
</comment>
<dbReference type="InterPro" id="IPR016071">
    <property type="entry name" value="Staphylococal_nuclease_OB-fold"/>
</dbReference>
<proteinExistence type="predicted"/>
<evidence type="ECO:0000256" key="2">
    <source>
        <dbReference type="ARBA" id="ARBA00022759"/>
    </source>
</evidence>
<dbReference type="EMBL" id="LBVU01000003">
    <property type="protein sequence ID" value="KKQ92027.1"/>
    <property type="molecule type" value="Genomic_DNA"/>
</dbReference>
<dbReference type="Gene3D" id="2.40.50.90">
    <property type="match status" value="1"/>
</dbReference>
<feature type="domain" description="TNase-like" evidence="5">
    <location>
        <begin position="54"/>
        <end position="166"/>
    </location>
</feature>
<evidence type="ECO:0000313" key="6">
    <source>
        <dbReference type="EMBL" id="KKQ92027.1"/>
    </source>
</evidence>
<dbReference type="GO" id="GO:0016787">
    <property type="term" value="F:hydrolase activity"/>
    <property type="evidence" value="ECO:0007669"/>
    <property type="project" value="UniProtKB-KW"/>
</dbReference>
<dbReference type="AlphaFoldDB" id="A0A0G0LLV8"/>
<name>A0A0G0LLV8_9BACT</name>
<keyword evidence="3" id="KW-0378">Hydrolase</keyword>
<keyword evidence="1" id="KW-0540">Nuclease</keyword>
<dbReference type="GO" id="GO:0004519">
    <property type="term" value="F:endonuclease activity"/>
    <property type="evidence" value="ECO:0007669"/>
    <property type="project" value="UniProtKB-KW"/>
</dbReference>